<evidence type="ECO:0000313" key="3">
    <source>
        <dbReference type="Proteomes" id="UP000270185"/>
    </source>
</evidence>
<dbReference type="Pfam" id="PF17561">
    <property type="entry name" value="TssO"/>
    <property type="match status" value="1"/>
</dbReference>
<keyword evidence="1" id="KW-1133">Transmembrane helix</keyword>
<protein>
    <recommendedName>
        <fullName evidence="4">Type VI secretion system transmembrane protein TssO</fullName>
    </recommendedName>
</protein>
<keyword evidence="1" id="KW-0812">Transmembrane</keyword>
<accession>A0A3G8XY37</accession>
<dbReference type="AlphaFoldDB" id="A0A3G8XY37"/>
<gene>
    <name evidence="2" type="ORF">EIB73_08255</name>
</gene>
<keyword evidence="1" id="KW-0472">Membrane</keyword>
<sequence length="175" mass="20517">MQLKITLSKKEKRYYFIYLLAMLLLGVVFLGIIFLSKLSSPFGDSDSIAIKTLQQKSIFDTRQKAIQPKVDSTFIKLKRLSSEKPQPVEENELRYDINDINDAFSDLAITDSRKNNYNLIAKFYKMYYDDKKVMVKKNENVKRFTKQFEDCTIGMKDMQQQINQRKNAQIMGARN</sequence>
<evidence type="ECO:0000313" key="2">
    <source>
        <dbReference type="EMBL" id="AZI33166.1"/>
    </source>
</evidence>
<dbReference type="KEGG" id="ccas:EIB73_08255"/>
<dbReference type="Proteomes" id="UP000270185">
    <property type="component" value="Chromosome"/>
</dbReference>
<reference evidence="3" key="1">
    <citation type="submission" date="2018-11" db="EMBL/GenBank/DDBJ databases">
        <title>Proposal to divide the Flavobacteriaceae and reorganize its genera based on Amino Acid Identity values calculated from whole genome sequences.</title>
        <authorList>
            <person name="Nicholson A.C."/>
            <person name="Gulvik C.A."/>
            <person name="Whitney A.M."/>
            <person name="Humrighouse B.W."/>
            <person name="Bell M."/>
            <person name="Holmes B."/>
            <person name="Steigerwalt A.G."/>
            <person name="Villarma A."/>
            <person name="Sheth M."/>
            <person name="Batra D."/>
            <person name="Pryor J."/>
            <person name="Bernardet J.-F."/>
            <person name="Hugo C."/>
            <person name="Kampfer P."/>
            <person name="Newman J.D."/>
            <person name="McQuiston J.R."/>
        </authorList>
    </citation>
    <scope>NUCLEOTIDE SEQUENCE [LARGE SCALE GENOMIC DNA]</scope>
    <source>
        <strain evidence="3">G0081</strain>
    </source>
</reference>
<dbReference type="EMBL" id="CP034159">
    <property type="protein sequence ID" value="AZI33166.1"/>
    <property type="molecule type" value="Genomic_DNA"/>
</dbReference>
<feature type="transmembrane region" description="Helical" evidence="1">
    <location>
        <begin position="14"/>
        <end position="35"/>
    </location>
</feature>
<dbReference type="InterPro" id="IPR039449">
    <property type="entry name" value="TssO"/>
</dbReference>
<dbReference type="RefSeq" id="WP_125024387.1">
    <property type="nucleotide sequence ID" value="NZ_CP034159.1"/>
</dbReference>
<evidence type="ECO:0000256" key="1">
    <source>
        <dbReference type="SAM" id="Phobius"/>
    </source>
</evidence>
<proteinExistence type="predicted"/>
<organism evidence="2 3">
    <name type="scientific">Kaistella carnis</name>
    <dbReference type="NCBI Taxonomy" id="1241979"/>
    <lineage>
        <taxon>Bacteria</taxon>
        <taxon>Pseudomonadati</taxon>
        <taxon>Bacteroidota</taxon>
        <taxon>Flavobacteriia</taxon>
        <taxon>Flavobacteriales</taxon>
        <taxon>Weeksellaceae</taxon>
        <taxon>Chryseobacterium group</taxon>
        <taxon>Kaistella</taxon>
    </lineage>
</organism>
<evidence type="ECO:0008006" key="4">
    <source>
        <dbReference type="Google" id="ProtNLM"/>
    </source>
</evidence>
<keyword evidence="3" id="KW-1185">Reference proteome</keyword>
<dbReference type="OrthoDB" id="666176at2"/>
<name>A0A3G8XY37_9FLAO</name>